<dbReference type="EMBL" id="PNEN01000391">
    <property type="protein sequence ID" value="PPJ59439.1"/>
    <property type="molecule type" value="Genomic_DNA"/>
</dbReference>
<evidence type="ECO:0000313" key="3">
    <source>
        <dbReference type="Proteomes" id="UP000237631"/>
    </source>
</evidence>
<dbReference type="OrthoDB" id="3643587at2759"/>
<feature type="region of interest" description="Disordered" evidence="1">
    <location>
        <begin position="209"/>
        <end position="230"/>
    </location>
</feature>
<protein>
    <submittedName>
        <fullName evidence="2">Uncharacterized protein</fullName>
    </submittedName>
</protein>
<organism evidence="2 3">
    <name type="scientific">Cercospora berteroae</name>
    <dbReference type="NCBI Taxonomy" id="357750"/>
    <lineage>
        <taxon>Eukaryota</taxon>
        <taxon>Fungi</taxon>
        <taxon>Dikarya</taxon>
        <taxon>Ascomycota</taxon>
        <taxon>Pezizomycotina</taxon>
        <taxon>Dothideomycetes</taxon>
        <taxon>Dothideomycetidae</taxon>
        <taxon>Mycosphaerellales</taxon>
        <taxon>Mycosphaerellaceae</taxon>
        <taxon>Cercospora</taxon>
    </lineage>
</organism>
<feature type="compositionally biased region" description="Low complexity" evidence="1">
    <location>
        <begin position="280"/>
        <end position="293"/>
    </location>
</feature>
<accession>A0A2S6CI80</accession>
<feature type="compositionally biased region" description="Acidic residues" evidence="1">
    <location>
        <begin position="414"/>
        <end position="428"/>
    </location>
</feature>
<evidence type="ECO:0000313" key="2">
    <source>
        <dbReference type="EMBL" id="PPJ59439.1"/>
    </source>
</evidence>
<feature type="region of interest" description="Disordered" evidence="1">
    <location>
        <begin position="265"/>
        <end position="296"/>
    </location>
</feature>
<proteinExistence type="predicted"/>
<keyword evidence="3" id="KW-1185">Reference proteome</keyword>
<gene>
    <name evidence="2" type="ORF">CBER1_02431</name>
</gene>
<sequence length="447" mass="49696">MLFVLYRTLQLLSSINNVAQRFVLQFLINLFHGMTLADALRREENAGENVIRQQVLIHQQLTPSAWLRGSAPETWGPNERELEMPVFHVHDPSRNGSSDIEDAPCIDISQDDPQFDCIELDTSILRNSQDTTVSGIRSASTSLRANRFERHRGEREDMHLLMIGRQIKGHRNGELKFRTDFEACFKDFPLEHMYEAHWSCHSPVSAQTSIQSSRASSKRRDDLGTVSPLLQQDGNAKDCEVYDNAKVKGLLNDILLPRNLDGSPMAELDASPIQDDPGHSPSTLSTPMLPSSTVDSPIKLRPRLASDRLSKMLATLRPLSWAKRASVHLKQIKHSAVLADHSLGERISSITEDRTSSEPIWNIMSSENALAYSPRTLDVTIEHGDLEMPSSFSSPTELKNPALVLTSLPRSDDCDSESSGDDDSDDLSLPEGVTVGGCWIAVASHEQ</sequence>
<evidence type="ECO:0000256" key="1">
    <source>
        <dbReference type="SAM" id="MobiDB-lite"/>
    </source>
</evidence>
<dbReference type="AlphaFoldDB" id="A0A2S6CI80"/>
<feature type="region of interest" description="Disordered" evidence="1">
    <location>
        <begin position="407"/>
        <end position="431"/>
    </location>
</feature>
<comment type="caution">
    <text evidence="2">The sequence shown here is derived from an EMBL/GenBank/DDBJ whole genome shotgun (WGS) entry which is preliminary data.</text>
</comment>
<reference evidence="3" key="1">
    <citation type="journal article" date="2017" name="bioRxiv">
        <title>Conservation of a gene cluster reveals novel cercosporin biosynthetic mechanisms and extends production to the genus Colletotrichum.</title>
        <authorList>
            <person name="de Jonge R."/>
            <person name="Ebert M.K."/>
            <person name="Huitt-Roehl C.R."/>
            <person name="Pal P."/>
            <person name="Suttle J.C."/>
            <person name="Spanner R.E."/>
            <person name="Neubauer J.D."/>
            <person name="Jurick W.M.II."/>
            <person name="Stott K.A."/>
            <person name="Secor G.A."/>
            <person name="Thomma B.P.H.J."/>
            <person name="Van de Peer Y."/>
            <person name="Townsend C.A."/>
            <person name="Bolton M.D."/>
        </authorList>
    </citation>
    <scope>NUCLEOTIDE SEQUENCE [LARGE SCALE GENOMIC DNA]</scope>
    <source>
        <strain evidence="3">CBS538.71</strain>
    </source>
</reference>
<dbReference type="Proteomes" id="UP000237631">
    <property type="component" value="Unassembled WGS sequence"/>
</dbReference>
<name>A0A2S6CI80_9PEZI</name>